<evidence type="ECO:0000313" key="6">
    <source>
        <dbReference type="Proteomes" id="UP000076878"/>
    </source>
</evidence>
<reference evidence="4 6" key="1">
    <citation type="submission" date="2016-02" db="EMBL/GenBank/DDBJ databases">
        <authorList>
            <person name="Wen L."/>
            <person name="He K."/>
            <person name="Yang H."/>
        </authorList>
    </citation>
    <scope>NUCLEOTIDE SEQUENCE [LARGE SCALE GENOMIC DNA]</scope>
    <source>
        <strain evidence="4">Trichococcus_R210</strain>
    </source>
</reference>
<dbReference type="EMBL" id="FNYT01000006">
    <property type="protein sequence ID" value="SEJ01104.1"/>
    <property type="molecule type" value="Genomic_DNA"/>
</dbReference>
<protein>
    <submittedName>
        <fullName evidence="5">Glycosyltransferase involved in cell wall bisynthesis</fullName>
    </submittedName>
    <submittedName>
        <fullName evidence="4">Nucleotide-diphospho-sugar transferases</fullName>
    </submittedName>
</protein>
<gene>
    <name evidence="5" type="ORF">SAMN05216375_10655</name>
    <name evidence="4" type="ORF">TR210_1205</name>
</gene>
<evidence type="ECO:0000256" key="2">
    <source>
        <dbReference type="ARBA" id="ARBA00022679"/>
    </source>
</evidence>
<dbReference type="Proteomes" id="UP000199280">
    <property type="component" value="Unassembled WGS sequence"/>
</dbReference>
<dbReference type="InterPro" id="IPR001173">
    <property type="entry name" value="Glyco_trans_2-like"/>
</dbReference>
<dbReference type="GO" id="GO:0016757">
    <property type="term" value="F:glycosyltransferase activity"/>
    <property type="evidence" value="ECO:0007669"/>
    <property type="project" value="UniProtKB-KW"/>
</dbReference>
<dbReference type="PANTHER" id="PTHR22916">
    <property type="entry name" value="GLYCOSYLTRANSFERASE"/>
    <property type="match status" value="1"/>
</dbReference>
<dbReference type="EMBL" id="FJNB01000007">
    <property type="protein sequence ID" value="CZQ94231.1"/>
    <property type="molecule type" value="Genomic_DNA"/>
</dbReference>
<organism evidence="4 6">
    <name type="scientific">Trichococcus ilyis</name>
    <dbReference type="NCBI Taxonomy" id="640938"/>
    <lineage>
        <taxon>Bacteria</taxon>
        <taxon>Bacillati</taxon>
        <taxon>Bacillota</taxon>
        <taxon>Bacilli</taxon>
        <taxon>Lactobacillales</taxon>
        <taxon>Carnobacteriaceae</taxon>
        <taxon>Trichococcus</taxon>
    </lineage>
</organism>
<keyword evidence="1" id="KW-0328">Glycosyltransferase</keyword>
<dbReference type="Pfam" id="PF00535">
    <property type="entry name" value="Glycos_transf_2"/>
    <property type="match status" value="1"/>
</dbReference>
<dbReference type="InterPro" id="IPR029044">
    <property type="entry name" value="Nucleotide-diphossugar_trans"/>
</dbReference>
<dbReference type="Proteomes" id="UP000076878">
    <property type="component" value="Unassembled WGS sequence"/>
</dbReference>
<feature type="domain" description="Glycosyltransferase 2-like" evidence="3">
    <location>
        <begin position="6"/>
        <end position="153"/>
    </location>
</feature>
<dbReference type="PANTHER" id="PTHR22916:SF51">
    <property type="entry name" value="GLYCOSYLTRANSFERASE EPSH-RELATED"/>
    <property type="match status" value="1"/>
</dbReference>
<sequence length="324" mass="36876">MSELISIIVPVYKVEAYLPRCVDSILAQTYKNLDIILVDDGSPDNSGKICDTYAEKDIRITVIHQENGGLSAARNAGIAAAKGAYLTFLDSDDWVPAEYIAYLYELLKETGSAISLCNFLKTTTEELPQASEPEMVTVMKNDAILAKYIDLGDDFHPQLVMACGKLFDASLFESIRFPVGKLHEDEFTTYKLFHFAPQTVVSKKPLYYYWQREDSIMGEAGFRLQNKLDYMEALVERAAFFHEAGRTELSNRTYKSLFAEALSVNLQLDARKETEAKAPIRGMLRQARNTLKRTGRSKLAFMYSTYLSYERPIAWAYRTYKKMK</sequence>
<keyword evidence="7" id="KW-1185">Reference proteome</keyword>
<evidence type="ECO:0000259" key="3">
    <source>
        <dbReference type="Pfam" id="PF00535"/>
    </source>
</evidence>
<dbReference type="RefSeq" id="WP_068622593.1">
    <property type="nucleotide sequence ID" value="NZ_FJNB01000007.1"/>
</dbReference>
<dbReference type="AlphaFoldDB" id="A0A143YRS4"/>
<dbReference type="CDD" id="cd00761">
    <property type="entry name" value="Glyco_tranf_GTA_type"/>
    <property type="match status" value="1"/>
</dbReference>
<evidence type="ECO:0000313" key="5">
    <source>
        <dbReference type="EMBL" id="SEJ01104.1"/>
    </source>
</evidence>
<keyword evidence="2 4" id="KW-0808">Transferase</keyword>
<dbReference type="Gene3D" id="3.90.550.10">
    <property type="entry name" value="Spore Coat Polysaccharide Biosynthesis Protein SpsA, Chain A"/>
    <property type="match status" value="1"/>
</dbReference>
<accession>A0A143YRS4</accession>
<dbReference type="STRING" id="640938.TR210_1205"/>
<evidence type="ECO:0000256" key="1">
    <source>
        <dbReference type="ARBA" id="ARBA00022676"/>
    </source>
</evidence>
<proteinExistence type="predicted"/>
<evidence type="ECO:0000313" key="7">
    <source>
        <dbReference type="Proteomes" id="UP000199280"/>
    </source>
</evidence>
<name>A0A143YRS4_9LACT</name>
<reference evidence="5 7" key="2">
    <citation type="submission" date="2016-10" db="EMBL/GenBank/DDBJ databases">
        <authorList>
            <person name="Varghese N."/>
            <person name="Submissions S."/>
        </authorList>
    </citation>
    <scope>NUCLEOTIDE SEQUENCE [LARGE SCALE GENOMIC DNA]</scope>
    <source>
        <strain evidence="5 7">DSM 22150</strain>
    </source>
</reference>
<dbReference type="SUPFAM" id="SSF53448">
    <property type="entry name" value="Nucleotide-diphospho-sugar transferases"/>
    <property type="match status" value="1"/>
</dbReference>
<dbReference type="OrthoDB" id="8773442at2"/>
<evidence type="ECO:0000313" key="4">
    <source>
        <dbReference type="EMBL" id="CZQ94231.1"/>
    </source>
</evidence>